<feature type="compositionally biased region" description="Basic and acidic residues" evidence="1">
    <location>
        <begin position="81"/>
        <end position="100"/>
    </location>
</feature>
<reference evidence="2 3" key="1">
    <citation type="journal article" date="2022" name="Nat. Genet.">
        <title>Improved pea reference genome and pan-genome highlight genomic features and evolutionary characteristics.</title>
        <authorList>
            <person name="Yang T."/>
            <person name="Liu R."/>
            <person name="Luo Y."/>
            <person name="Hu S."/>
            <person name="Wang D."/>
            <person name="Wang C."/>
            <person name="Pandey M.K."/>
            <person name="Ge S."/>
            <person name="Xu Q."/>
            <person name="Li N."/>
            <person name="Li G."/>
            <person name="Huang Y."/>
            <person name="Saxena R.K."/>
            <person name="Ji Y."/>
            <person name="Li M."/>
            <person name="Yan X."/>
            <person name="He Y."/>
            <person name="Liu Y."/>
            <person name="Wang X."/>
            <person name="Xiang C."/>
            <person name="Varshney R.K."/>
            <person name="Ding H."/>
            <person name="Gao S."/>
            <person name="Zong X."/>
        </authorList>
    </citation>
    <scope>NUCLEOTIDE SEQUENCE [LARGE SCALE GENOMIC DNA]</scope>
    <source>
        <strain evidence="2 3">cv. Zhongwan 6</strain>
    </source>
</reference>
<gene>
    <name evidence="2" type="ORF">KIW84_035041</name>
</gene>
<sequence>MVVYGWPVIWSGISQQRFVEVEMVFSWRFRAITNHPRIIEETKSIDKVEMTLGLFLDSVTTDFSNWNVIDKKVEDNLKKDDKQKTKIIQKNKDQEGRQPHNDPIPMSYAQLLLILVNVGAIMPKQIEPAKFPYRRKHDPHSTCGYHAGYVGNSTGACHVLKTKVQELID</sequence>
<evidence type="ECO:0000313" key="3">
    <source>
        <dbReference type="Proteomes" id="UP001058974"/>
    </source>
</evidence>
<dbReference type="Gramene" id="Psat03G0504100-T1">
    <property type="protein sequence ID" value="KAI5430674.1"/>
    <property type="gene ID" value="KIW84_035041"/>
</dbReference>
<protein>
    <submittedName>
        <fullName evidence="2">Uncharacterized protein</fullName>
    </submittedName>
</protein>
<feature type="region of interest" description="Disordered" evidence="1">
    <location>
        <begin position="81"/>
        <end position="102"/>
    </location>
</feature>
<organism evidence="2 3">
    <name type="scientific">Pisum sativum</name>
    <name type="common">Garden pea</name>
    <name type="synonym">Lathyrus oleraceus</name>
    <dbReference type="NCBI Taxonomy" id="3888"/>
    <lineage>
        <taxon>Eukaryota</taxon>
        <taxon>Viridiplantae</taxon>
        <taxon>Streptophyta</taxon>
        <taxon>Embryophyta</taxon>
        <taxon>Tracheophyta</taxon>
        <taxon>Spermatophyta</taxon>
        <taxon>Magnoliopsida</taxon>
        <taxon>eudicotyledons</taxon>
        <taxon>Gunneridae</taxon>
        <taxon>Pentapetalae</taxon>
        <taxon>rosids</taxon>
        <taxon>fabids</taxon>
        <taxon>Fabales</taxon>
        <taxon>Fabaceae</taxon>
        <taxon>Papilionoideae</taxon>
        <taxon>50 kb inversion clade</taxon>
        <taxon>NPAAA clade</taxon>
        <taxon>Hologalegina</taxon>
        <taxon>IRL clade</taxon>
        <taxon>Fabeae</taxon>
        <taxon>Lathyrus</taxon>
    </lineage>
</organism>
<dbReference type="EMBL" id="JAMSHJ010000003">
    <property type="protein sequence ID" value="KAI5430674.1"/>
    <property type="molecule type" value="Genomic_DNA"/>
</dbReference>
<comment type="caution">
    <text evidence="2">The sequence shown here is derived from an EMBL/GenBank/DDBJ whole genome shotgun (WGS) entry which is preliminary data.</text>
</comment>
<evidence type="ECO:0000313" key="2">
    <source>
        <dbReference type="EMBL" id="KAI5430674.1"/>
    </source>
</evidence>
<proteinExistence type="predicted"/>
<name>A0A9D5B628_PEA</name>
<dbReference type="AlphaFoldDB" id="A0A9D5B628"/>
<keyword evidence="3" id="KW-1185">Reference proteome</keyword>
<accession>A0A9D5B628</accession>
<dbReference type="Proteomes" id="UP001058974">
    <property type="component" value="Chromosome 3"/>
</dbReference>
<evidence type="ECO:0000256" key="1">
    <source>
        <dbReference type="SAM" id="MobiDB-lite"/>
    </source>
</evidence>